<evidence type="ECO:0000313" key="3">
    <source>
        <dbReference type="Proteomes" id="UP000466388"/>
    </source>
</evidence>
<dbReference type="Pfam" id="PF01521">
    <property type="entry name" value="Fe-S_biosyn"/>
    <property type="match status" value="1"/>
</dbReference>
<dbReference type="SUPFAM" id="SSF89360">
    <property type="entry name" value="HesB-like domain"/>
    <property type="match status" value="1"/>
</dbReference>
<keyword evidence="3" id="KW-1185">Reference proteome</keyword>
<accession>A0A7X3C356</accession>
<name>A0A7X3C356_9LACO</name>
<dbReference type="RefSeq" id="WP_155431552.1">
    <property type="nucleotide sequence ID" value="NZ_WNJO01000006.1"/>
</dbReference>
<dbReference type="Gene3D" id="2.60.300.12">
    <property type="entry name" value="HesB-like domain"/>
    <property type="match status" value="1"/>
</dbReference>
<dbReference type="InterPro" id="IPR000361">
    <property type="entry name" value="ATAP_core_dom"/>
</dbReference>
<protein>
    <submittedName>
        <fullName evidence="2">Iron-sulfur cluster biosynthesis family protein</fullName>
    </submittedName>
</protein>
<evidence type="ECO:0000259" key="1">
    <source>
        <dbReference type="Pfam" id="PF01521"/>
    </source>
</evidence>
<gene>
    <name evidence="2" type="ORF">GM612_06375</name>
</gene>
<sequence>MAEIYLTPDCITELKAKQLTNKTLALITDDAGGKYSLHGGACSIGTKFTLVVLDQPDPDYNVPVENNAGLKLYTSDYDIYFLGKGLKLDYRKAMLSLSNNGQLLDNNVQIADGSKVLEAFAEGIPAEIKNC</sequence>
<dbReference type="AlphaFoldDB" id="A0A7X3C356"/>
<reference evidence="2 3" key="1">
    <citation type="submission" date="2019-11" db="EMBL/GenBank/DDBJ databases">
        <title>Lactobacillus sp. nov. CRM56-3, isolated from fermented tea leaves.</title>
        <authorList>
            <person name="Phuengjayaem S."/>
            <person name="Tanasupawat S."/>
        </authorList>
    </citation>
    <scope>NUCLEOTIDE SEQUENCE [LARGE SCALE GENOMIC DNA]</scope>
    <source>
        <strain evidence="2 3">CRM56-3</strain>
    </source>
</reference>
<organism evidence="2 3">
    <name type="scientific">Secundilactobacillus folii</name>
    <dbReference type="NCBI Taxonomy" id="2678357"/>
    <lineage>
        <taxon>Bacteria</taxon>
        <taxon>Bacillati</taxon>
        <taxon>Bacillota</taxon>
        <taxon>Bacilli</taxon>
        <taxon>Lactobacillales</taxon>
        <taxon>Lactobacillaceae</taxon>
        <taxon>Secundilactobacillus</taxon>
    </lineage>
</organism>
<dbReference type="EMBL" id="WNJO01000006">
    <property type="protein sequence ID" value="MTV82276.1"/>
    <property type="molecule type" value="Genomic_DNA"/>
</dbReference>
<proteinExistence type="predicted"/>
<dbReference type="InterPro" id="IPR035903">
    <property type="entry name" value="HesB-like_dom_sf"/>
</dbReference>
<evidence type="ECO:0000313" key="2">
    <source>
        <dbReference type="EMBL" id="MTV82276.1"/>
    </source>
</evidence>
<dbReference type="Proteomes" id="UP000466388">
    <property type="component" value="Unassembled WGS sequence"/>
</dbReference>
<feature type="domain" description="Core" evidence="1">
    <location>
        <begin position="3"/>
        <end position="111"/>
    </location>
</feature>
<comment type="caution">
    <text evidence="2">The sequence shown here is derived from an EMBL/GenBank/DDBJ whole genome shotgun (WGS) entry which is preliminary data.</text>
</comment>